<keyword evidence="1" id="KW-0472">Membrane</keyword>
<keyword evidence="1" id="KW-1133">Transmembrane helix</keyword>
<dbReference type="RefSeq" id="WP_289960036.1">
    <property type="nucleotide sequence ID" value="NZ_JAUEMJ010000015.1"/>
</dbReference>
<evidence type="ECO:0008006" key="4">
    <source>
        <dbReference type="Google" id="ProtNLM"/>
    </source>
</evidence>
<keyword evidence="1" id="KW-0812">Transmembrane</keyword>
<proteinExistence type="predicted"/>
<dbReference type="Proteomes" id="UP001171902">
    <property type="component" value="Unassembled WGS sequence"/>
</dbReference>
<keyword evidence="3" id="KW-1185">Reference proteome</keyword>
<name>A0ABT7YYB6_9ACTN</name>
<evidence type="ECO:0000256" key="1">
    <source>
        <dbReference type="SAM" id="Phobius"/>
    </source>
</evidence>
<accession>A0ABT7YYB6</accession>
<evidence type="ECO:0000313" key="2">
    <source>
        <dbReference type="EMBL" id="MDN3243639.1"/>
    </source>
</evidence>
<feature type="transmembrane region" description="Helical" evidence="1">
    <location>
        <begin position="7"/>
        <end position="26"/>
    </location>
</feature>
<organism evidence="2 3">
    <name type="scientific">Glycomyces tritici</name>
    <dbReference type="NCBI Taxonomy" id="2665176"/>
    <lineage>
        <taxon>Bacteria</taxon>
        <taxon>Bacillati</taxon>
        <taxon>Actinomycetota</taxon>
        <taxon>Actinomycetes</taxon>
        <taxon>Glycomycetales</taxon>
        <taxon>Glycomycetaceae</taxon>
        <taxon>Glycomyces</taxon>
    </lineage>
</organism>
<comment type="caution">
    <text evidence="2">The sequence shown here is derived from an EMBL/GenBank/DDBJ whole genome shotgun (WGS) entry which is preliminary data.</text>
</comment>
<evidence type="ECO:0000313" key="3">
    <source>
        <dbReference type="Proteomes" id="UP001171902"/>
    </source>
</evidence>
<sequence length="134" mass="14952">MKLRSSLWIAPIAAPLGVLAMLPVPLVDQDVNYSDPGFLLAAAVVAGVLVLLALGVALRYPGMELVEERFLVRGKYGWSLRQSLRAGERWVIAGNQLCLQRKDGSLVKLRVGRWAVNRRDWAELEKSLPLLDRY</sequence>
<feature type="transmembrane region" description="Helical" evidence="1">
    <location>
        <begin position="38"/>
        <end position="60"/>
    </location>
</feature>
<dbReference type="EMBL" id="JAUEMJ010000015">
    <property type="protein sequence ID" value="MDN3243639.1"/>
    <property type="molecule type" value="Genomic_DNA"/>
</dbReference>
<protein>
    <recommendedName>
        <fullName evidence="4">PH domain-containing protein</fullName>
    </recommendedName>
</protein>
<gene>
    <name evidence="2" type="ORF">QWI33_28265</name>
</gene>
<reference evidence="2" key="1">
    <citation type="submission" date="2023-06" db="EMBL/GenBank/DDBJ databases">
        <title>Gycomyces niveus sp.nov., a novel actinomycete isolated from soil in Shouguang.</title>
        <authorList>
            <person name="Yang X."/>
            <person name="Zhao J."/>
        </authorList>
    </citation>
    <scope>NUCLEOTIDE SEQUENCE</scope>
    <source>
        <strain evidence="2">NEAU C2</strain>
    </source>
</reference>